<comment type="caution">
    <text evidence="2">The sequence shown here is derived from an EMBL/GenBank/DDBJ whole genome shotgun (WGS) entry which is preliminary data.</text>
</comment>
<evidence type="ECO:0000313" key="2">
    <source>
        <dbReference type="EMBL" id="KAK5695877.1"/>
    </source>
</evidence>
<gene>
    <name evidence="2" type="primary">UPC2_1</name>
    <name evidence="2" type="ORF">LTR97_008297</name>
</gene>
<evidence type="ECO:0000313" key="3">
    <source>
        <dbReference type="Proteomes" id="UP001310594"/>
    </source>
</evidence>
<dbReference type="EMBL" id="JAVRQU010000013">
    <property type="protein sequence ID" value="KAK5695877.1"/>
    <property type="molecule type" value="Genomic_DNA"/>
</dbReference>
<proteinExistence type="predicted"/>
<dbReference type="GO" id="GO:0001228">
    <property type="term" value="F:DNA-binding transcription activator activity, RNA polymerase II-specific"/>
    <property type="evidence" value="ECO:0007669"/>
    <property type="project" value="TreeGrafter"/>
</dbReference>
<dbReference type="InterPro" id="IPR021858">
    <property type="entry name" value="Fun_TF"/>
</dbReference>
<dbReference type="Proteomes" id="UP001310594">
    <property type="component" value="Unassembled WGS sequence"/>
</dbReference>
<protein>
    <submittedName>
        <fullName evidence="2">Transcription factor</fullName>
    </submittedName>
</protein>
<evidence type="ECO:0000256" key="1">
    <source>
        <dbReference type="SAM" id="MobiDB-lite"/>
    </source>
</evidence>
<accession>A0AAN7W388</accession>
<dbReference type="InterPro" id="IPR053157">
    <property type="entry name" value="Sterol_Uptake_Regulator"/>
</dbReference>
<reference evidence="2" key="1">
    <citation type="submission" date="2023-08" db="EMBL/GenBank/DDBJ databases">
        <title>Black Yeasts Isolated from many extreme environments.</title>
        <authorList>
            <person name="Coleine C."/>
            <person name="Stajich J.E."/>
            <person name="Selbmann L."/>
        </authorList>
    </citation>
    <scope>NUCLEOTIDE SEQUENCE</scope>
    <source>
        <strain evidence="2">CCFEE 5810</strain>
    </source>
</reference>
<feature type="region of interest" description="Disordered" evidence="1">
    <location>
        <begin position="1"/>
        <end position="23"/>
    </location>
</feature>
<organism evidence="2 3">
    <name type="scientific">Elasticomyces elasticus</name>
    <dbReference type="NCBI Taxonomy" id="574655"/>
    <lineage>
        <taxon>Eukaryota</taxon>
        <taxon>Fungi</taxon>
        <taxon>Dikarya</taxon>
        <taxon>Ascomycota</taxon>
        <taxon>Pezizomycotina</taxon>
        <taxon>Dothideomycetes</taxon>
        <taxon>Dothideomycetidae</taxon>
        <taxon>Mycosphaerellales</taxon>
        <taxon>Teratosphaeriaceae</taxon>
        <taxon>Elasticomyces</taxon>
    </lineage>
</organism>
<dbReference type="PANTHER" id="PTHR47784">
    <property type="entry name" value="STEROL UPTAKE CONTROL PROTEIN 2"/>
    <property type="match status" value="1"/>
</dbReference>
<dbReference type="PANTHER" id="PTHR47784:SF5">
    <property type="entry name" value="STEROL UPTAKE CONTROL PROTEIN 2"/>
    <property type="match status" value="1"/>
</dbReference>
<name>A0AAN7W388_9PEZI</name>
<sequence>MAAYAVKSDESRTPADVLDSPEDQLPFSSSSRWAQDLHLLAHFISHTSKTLSFRQDMLCMWQNQVPKDFVHYPFLAHGVLAIAALHLAALDKSRERDYSLSYHLHMSKGIRAFREALAKRDGQFDAPCFAMAHLLAADSLASISDNAPQDCDGSTSPLSLETILRLIVIVRGFQNITLQVEGSGDGDGDPTKLPYGVDPRFPEEAPPSLPREVISEFAALRDRIIQEEDSYESSGSLEALSQLEVLERMLAHRKPKTTTANINRSNDVDPGLFAKWLVTVPEQYVTNLHKRHPLALQVLAGFAKLARSLGHLWYFQNWSSNALKAIQDTT</sequence>
<dbReference type="Pfam" id="PF11951">
    <property type="entry name" value="Fungal_trans_2"/>
    <property type="match status" value="1"/>
</dbReference>
<dbReference type="AlphaFoldDB" id="A0AAN7W388"/>